<evidence type="ECO:0008006" key="5">
    <source>
        <dbReference type="Google" id="ProtNLM"/>
    </source>
</evidence>
<proteinExistence type="predicted"/>
<dbReference type="OrthoDB" id="9803893at2"/>
<dbReference type="EMBL" id="RAYI01000036">
    <property type="protein sequence ID" value="RLT72475.1"/>
    <property type="molecule type" value="Genomic_DNA"/>
</dbReference>
<accession>A0A3L7ZKR5</accession>
<dbReference type="Proteomes" id="UP000310032">
    <property type="component" value="Unassembled WGS sequence"/>
</dbReference>
<dbReference type="AlphaFoldDB" id="A0A3L7ZKR5"/>
<evidence type="ECO:0000313" key="3">
    <source>
        <dbReference type="Proteomes" id="UP000278164"/>
    </source>
</evidence>
<protein>
    <recommendedName>
        <fullName evidence="5">DNA-damage-inducible protein D</fullName>
    </recommendedName>
</protein>
<reference evidence="2 4" key="2">
    <citation type="submission" date="2019-04" db="EMBL/GenBank/DDBJ databases">
        <title>Microbes associate with the intestines of laboratory mice.</title>
        <authorList>
            <person name="Navarre W."/>
            <person name="Wong E."/>
            <person name="Huang K."/>
            <person name="Tropini C."/>
            <person name="Ng K."/>
            <person name="Yu B."/>
        </authorList>
    </citation>
    <scope>NUCLEOTIDE SEQUENCE [LARGE SCALE GENOMIC DNA]</scope>
    <source>
        <strain evidence="2 4">NM39_I3</strain>
    </source>
</reference>
<sequence length="59" mass="6758">MKKEDITALFGKFESISCEVEGIECWSTRELQPLLGYAKGNNFINNVVVKAKEAYRMQE</sequence>
<evidence type="ECO:0000313" key="2">
    <source>
        <dbReference type="EMBL" id="TGY57299.1"/>
    </source>
</evidence>
<evidence type="ECO:0000313" key="1">
    <source>
        <dbReference type="EMBL" id="RLT72475.1"/>
    </source>
</evidence>
<name>A0A3L7ZKR5_PARDI</name>
<gene>
    <name evidence="1" type="ORF">D7V78_15605</name>
    <name evidence="2" type="ORF">E5342_10865</name>
</gene>
<dbReference type="RefSeq" id="WP_121736979.1">
    <property type="nucleotide sequence ID" value="NZ_QXXG01000037.1"/>
</dbReference>
<reference evidence="1 3" key="1">
    <citation type="submission" date="2018-09" db="EMBL/GenBank/DDBJ databases">
        <title>Murine metabolic-syndrome-specific gut microbial biobank.</title>
        <authorList>
            <person name="Liu C."/>
        </authorList>
    </citation>
    <scope>NUCLEOTIDE SEQUENCE [LARGE SCALE GENOMIC DNA]</scope>
    <source>
        <strain evidence="1 3">8-P5</strain>
    </source>
</reference>
<evidence type="ECO:0000313" key="4">
    <source>
        <dbReference type="Proteomes" id="UP000310032"/>
    </source>
</evidence>
<dbReference type="EMBL" id="SRYM01000028">
    <property type="protein sequence ID" value="TGY57299.1"/>
    <property type="molecule type" value="Genomic_DNA"/>
</dbReference>
<comment type="caution">
    <text evidence="1">The sequence shown here is derived from an EMBL/GenBank/DDBJ whole genome shotgun (WGS) entry which is preliminary data.</text>
</comment>
<organism evidence="1 3">
    <name type="scientific">Parabacteroides distasonis</name>
    <dbReference type="NCBI Taxonomy" id="823"/>
    <lineage>
        <taxon>Bacteria</taxon>
        <taxon>Pseudomonadati</taxon>
        <taxon>Bacteroidota</taxon>
        <taxon>Bacteroidia</taxon>
        <taxon>Bacteroidales</taxon>
        <taxon>Tannerellaceae</taxon>
        <taxon>Parabacteroides</taxon>
    </lineage>
</organism>
<dbReference type="Proteomes" id="UP000278164">
    <property type="component" value="Unassembled WGS sequence"/>
</dbReference>